<proteinExistence type="predicted"/>
<organism evidence="1 2">
    <name type="scientific">Mytilus edulis</name>
    <name type="common">Blue mussel</name>
    <dbReference type="NCBI Taxonomy" id="6550"/>
    <lineage>
        <taxon>Eukaryota</taxon>
        <taxon>Metazoa</taxon>
        <taxon>Spiralia</taxon>
        <taxon>Lophotrochozoa</taxon>
        <taxon>Mollusca</taxon>
        <taxon>Bivalvia</taxon>
        <taxon>Autobranchia</taxon>
        <taxon>Pteriomorphia</taxon>
        <taxon>Mytilida</taxon>
        <taxon>Mytiloidea</taxon>
        <taxon>Mytilidae</taxon>
        <taxon>Mytilinae</taxon>
        <taxon>Mytilus</taxon>
    </lineage>
</organism>
<dbReference type="Gene3D" id="3.90.1600.10">
    <property type="entry name" value="Palm domain of DNA polymerase"/>
    <property type="match status" value="1"/>
</dbReference>
<dbReference type="InterPro" id="IPR023211">
    <property type="entry name" value="DNA_pol_palm_dom_sf"/>
</dbReference>
<dbReference type="InterPro" id="IPR012337">
    <property type="entry name" value="RNaseH-like_sf"/>
</dbReference>
<dbReference type="InterPro" id="IPR043502">
    <property type="entry name" value="DNA/RNA_pol_sf"/>
</dbReference>
<dbReference type="AlphaFoldDB" id="A0A8S3TM12"/>
<name>A0A8S3TM12_MYTED</name>
<evidence type="ECO:0000313" key="1">
    <source>
        <dbReference type="EMBL" id="CAG2232689.1"/>
    </source>
</evidence>
<keyword evidence="2" id="KW-1185">Reference proteome</keyword>
<sequence>MHVGFTIYADFEALTRKMDSCLPDPNISSTTHCTKFEACGYAYQVVCTNSNYTKPPVVYRGKNAVERFFGDMFKEEEYVNGIYGDIEPLIMTDETEKKFKSATHCNICSGKFSDGLIKVRDHSHIGVTGDRYSDNYSNYRSATCQACNLNLQNPSFIPIFFHNFRGFDSHLLIEAAGKYKDKKIVCIPNNMEKYISFSVGNLRFLDSYQFMSESLERLVKNLAVDGLTHFHHFRKAFQSDEIAKLLLRKNVYCYDYVDSHDKFEETMLPPKTAFYNTIKREHVSNDDYDHAQRVWAAMDMKTLGDYHDLYLLTDVLLLADVFERFRTMTIEYYGLDACYFYTAPGLAWQAALKMSGVSLELLTSPDMYNFYELGCRGGISMISQKYARANNKYVKGYDSTKPTSYLMYYDANNLYGWAMSQPLPTGMMRWLDAGEIQEFNLLKKTIDGPKGYMLEVDLEYPNEVHENHNSYPLAPSHKHVVDEELSPYSKSLNEDLYGEHWKRPKTIKLIPTLENKCNYITHYRNLQLYMKLGMKIKKIHRIIEFDQSPWLAKYISFNTEKRQKSKNCFEINFFKLMCNSVFGKTMENLRNRVDIKLVNNKRSLRKYTSKPSFERFQIFNEDLVGIQNKKTNLLLNKPVYVGASILELSKIVMYDFHYNVMKSRYGKNINLLFTDTDSLMYEIFTEDIYQDMMTFKDYFDTSAYDVENKLHSTVNKKVVGKMKDELSGVPITEFVGLRPKMYSIIYDVDGTQNEKRTAKE</sequence>
<dbReference type="SUPFAM" id="SSF56672">
    <property type="entry name" value="DNA/RNA polymerases"/>
    <property type="match status" value="1"/>
</dbReference>
<evidence type="ECO:0008006" key="3">
    <source>
        <dbReference type="Google" id="ProtNLM"/>
    </source>
</evidence>
<evidence type="ECO:0000313" key="2">
    <source>
        <dbReference type="Proteomes" id="UP000683360"/>
    </source>
</evidence>
<dbReference type="Proteomes" id="UP000683360">
    <property type="component" value="Unassembled WGS sequence"/>
</dbReference>
<dbReference type="SUPFAM" id="SSF53098">
    <property type="entry name" value="Ribonuclease H-like"/>
    <property type="match status" value="1"/>
</dbReference>
<accession>A0A8S3TM12</accession>
<gene>
    <name evidence="1" type="ORF">MEDL_45267</name>
</gene>
<comment type="caution">
    <text evidence="1">The sequence shown here is derived from an EMBL/GenBank/DDBJ whole genome shotgun (WGS) entry which is preliminary data.</text>
</comment>
<reference evidence="1" key="1">
    <citation type="submission" date="2021-03" db="EMBL/GenBank/DDBJ databases">
        <authorList>
            <person name="Bekaert M."/>
        </authorList>
    </citation>
    <scope>NUCLEOTIDE SEQUENCE</scope>
</reference>
<dbReference type="EMBL" id="CAJPWZ010002187">
    <property type="protein sequence ID" value="CAG2232689.1"/>
    <property type="molecule type" value="Genomic_DNA"/>
</dbReference>
<protein>
    <recommendedName>
        <fullName evidence="3">DNA-directed DNA polymerase</fullName>
    </recommendedName>
</protein>
<dbReference type="PANTHER" id="PTHR31511">
    <property type="entry name" value="PROTEIN CBG23764"/>
    <property type="match status" value="1"/>
</dbReference>
<dbReference type="PANTHER" id="PTHR31511:SF12">
    <property type="entry name" value="RHO TERMINATION FACTOR N-TERMINAL DOMAIN-CONTAINING PROTEIN"/>
    <property type="match status" value="1"/>
</dbReference>
<dbReference type="OrthoDB" id="6109407at2759"/>